<dbReference type="AlphaFoldDB" id="A0A2M8NYB0"/>
<name>A0A2M8NYB0_9CHLR</name>
<accession>A0A2M8NYB0</accession>
<evidence type="ECO:0000313" key="2">
    <source>
        <dbReference type="Proteomes" id="UP000228921"/>
    </source>
</evidence>
<evidence type="ECO:0000313" key="1">
    <source>
        <dbReference type="EMBL" id="PJF30283.1"/>
    </source>
</evidence>
<dbReference type="Proteomes" id="UP000228921">
    <property type="component" value="Unassembled WGS sequence"/>
</dbReference>
<reference evidence="1 2" key="1">
    <citation type="submission" date="2017-11" db="EMBL/GenBank/DDBJ databases">
        <title>Evolution of Phototrophy in the Chloroflexi Phylum Driven by Horizontal Gene Transfer.</title>
        <authorList>
            <person name="Ward L.M."/>
            <person name="Hemp J."/>
            <person name="Shih P.M."/>
            <person name="Mcglynn S.E."/>
            <person name="Fischer W."/>
        </authorList>
    </citation>
    <scope>NUCLEOTIDE SEQUENCE [LARGE SCALE GENOMIC DNA]</scope>
    <source>
        <strain evidence="1">CP2_2F</strain>
    </source>
</reference>
<protein>
    <recommendedName>
        <fullName evidence="3">MalT-like TPR region domain-containing protein</fullName>
    </recommendedName>
</protein>
<evidence type="ECO:0008006" key="3">
    <source>
        <dbReference type="Google" id="ProtNLM"/>
    </source>
</evidence>
<sequence>MPDLGAHAEEIAPDFENIQAALFWGFEHAVDRACAFAVALDGGYMAFHKPYPVRRQLLEAAQRAEGQSDLSQAHTLQSLGDLERLEDNYGAARERYNQALALAHQIPDTVCQLNCLIGLARLERAQGNREAACAQYAALFRLTDSLPAFASHPTVQDWKREAAEYCDGRSESGA</sequence>
<organism evidence="1 2">
    <name type="scientific">Candidatus Thermofonsia Clade 1 bacterium</name>
    <dbReference type="NCBI Taxonomy" id="2364210"/>
    <lineage>
        <taxon>Bacteria</taxon>
        <taxon>Bacillati</taxon>
        <taxon>Chloroflexota</taxon>
        <taxon>Candidatus Thermofontia</taxon>
        <taxon>Candidatus Thermofonsia Clade 1</taxon>
    </lineage>
</organism>
<dbReference type="SUPFAM" id="SSF48452">
    <property type="entry name" value="TPR-like"/>
    <property type="match status" value="1"/>
</dbReference>
<proteinExistence type="predicted"/>
<dbReference type="EMBL" id="PGTK01000012">
    <property type="protein sequence ID" value="PJF30283.1"/>
    <property type="molecule type" value="Genomic_DNA"/>
</dbReference>
<gene>
    <name evidence="1" type="ORF">CUN51_08205</name>
</gene>
<dbReference type="InterPro" id="IPR011990">
    <property type="entry name" value="TPR-like_helical_dom_sf"/>
</dbReference>
<comment type="caution">
    <text evidence="1">The sequence shown here is derived from an EMBL/GenBank/DDBJ whole genome shotgun (WGS) entry which is preliminary data.</text>
</comment>
<dbReference type="Gene3D" id="1.25.40.10">
    <property type="entry name" value="Tetratricopeptide repeat domain"/>
    <property type="match status" value="1"/>
</dbReference>